<feature type="region of interest" description="Disordered" evidence="1">
    <location>
        <begin position="1"/>
        <end position="58"/>
    </location>
</feature>
<dbReference type="GeneID" id="25737169"/>
<accession>A0A0D2MTC1</accession>
<sequence>MAQQNGTPGAPQLLSGGAAAAQPQAPPAAAPQPPQPPQPPAADQANGAGSGAPRGPLIGRAGFLHISESLKKDGPDRTIADMQRLHGLSHPLCRPLLELTDHLQLAARQRSAVGAAAAASAANDARQAALAAREEEEVQGRLEALLGASFAYLGMPELKQIPLEVLNSMERVPAPFLKLLAEDREVFNSLPQRVKQQVWEYDKGLLQSVAIETIATYKYEAATLLSCLDMRQFAAAPAAARPCRRGRAGAA</sequence>
<dbReference type="EMBL" id="KK100807">
    <property type="protein sequence ID" value="KIZ03672.1"/>
    <property type="molecule type" value="Genomic_DNA"/>
</dbReference>
<dbReference type="KEGG" id="mng:MNEG_4291"/>
<dbReference type="GO" id="GO:0005634">
    <property type="term" value="C:nucleus"/>
    <property type="evidence" value="ECO:0007669"/>
    <property type="project" value="InterPro"/>
</dbReference>
<proteinExistence type="predicted"/>
<feature type="compositionally biased region" description="Low complexity" evidence="1">
    <location>
        <begin position="8"/>
        <end position="23"/>
    </location>
</feature>
<keyword evidence="3" id="KW-1185">Reference proteome</keyword>
<protein>
    <submittedName>
        <fullName evidence="2">Uncharacterized protein</fullName>
    </submittedName>
</protein>
<dbReference type="PANTHER" id="PTHR13503">
    <property type="entry name" value="NEGATIVE ELONGATION FACTOR COMPLEX MEMBER B"/>
    <property type="match status" value="1"/>
</dbReference>
<organism evidence="2 3">
    <name type="scientific">Monoraphidium neglectum</name>
    <dbReference type="NCBI Taxonomy" id="145388"/>
    <lineage>
        <taxon>Eukaryota</taxon>
        <taxon>Viridiplantae</taxon>
        <taxon>Chlorophyta</taxon>
        <taxon>core chlorophytes</taxon>
        <taxon>Chlorophyceae</taxon>
        <taxon>CS clade</taxon>
        <taxon>Sphaeropleales</taxon>
        <taxon>Selenastraceae</taxon>
        <taxon>Monoraphidium</taxon>
    </lineage>
</organism>
<dbReference type="Pfam" id="PF06209">
    <property type="entry name" value="COBRA1"/>
    <property type="match status" value="1"/>
</dbReference>
<dbReference type="PANTHER" id="PTHR13503:SF3">
    <property type="entry name" value="NEGATIVE ELONGATION FACTOR B"/>
    <property type="match status" value="1"/>
</dbReference>
<evidence type="ECO:0000313" key="2">
    <source>
        <dbReference type="EMBL" id="KIZ03672.1"/>
    </source>
</evidence>
<evidence type="ECO:0000256" key="1">
    <source>
        <dbReference type="SAM" id="MobiDB-lite"/>
    </source>
</evidence>
<dbReference type="AlphaFoldDB" id="A0A0D2MTC1"/>
<dbReference type="STRING" id="145388.A0A0D2MTC1"/>
<dbReference type="InterPro" id="IPR010405">
    <property type="entry name" value="COBRA1"/>
</dbReference>
<dbReference type="OrthoDB" id="542187at2759"/>
<feature type="compositionally biased region" description="Pro residues" evidence="1">
    <location>
        <begin position="24"/>
        <end position="40"/>
    </location>
</feature>
<dbReference type="RefSeq" id="XP_013902691.1">
    <property type="nucleotide sequence ID" value="XM_014047237.1"/>
</dbReference>
<gene>
    <name evidence="2" type="ORF">MNEG_4291</name>
</gene>
<reference evidence="2 3" key="1">
    <citation type="journal article" date="2013" name="BMC Genomics">
        <title>Reconstruction of the lipid metabolism for the microalga Monoraphidium neglectum from its genome sequence reveals characteristics suitable for biofuel production.</title>
        <authorList>
            <person name="Bogen C."/>
            <person name="Al-Dilaimi A."/>
            <person name="Albersmeier A."/>
            <person name="Wichmann J."/>
            <person name="Grundmann M."/>
            <person name="Rupp O."/>
            <person name="Lauersen K.J."/>
            <person name="Blifernez-Klassen O."/>
            <person name="Kalinowski J."/>
            <person name="Goesmann A."/>
            <person name="Mussgnug J.H."/>
            <person name="Kruse O."/>
        </authorList>
    </citation>
    <scope>NUCLEOTIDE SEQUENCE [LARGE SCALE GENOMIC DNA]</scope>
    <source>
        <strain evidence="2 3">SAG 48.87</strain>
    </source>
</reference>
<name>A0A0D2MTC1_9CHLO</name>
<evidence type="ECO:0000313" key="3">
    <source>
        <dbReference type="Proteomes" id="UP000054498"/>
    </source>
</evidence>
<dbReference type="GO" id="GO:0045892">
    <property type="term" value="P:negative regulation of DNA-templated transcription"/>
    <property type="evidence" value="ECO:0007669"/>
    <property type="project" value="InterPro"/>
</dbReference>
<dbReference type="Proteomes" id="UP000054498">
    <property type="component" value="Unassembled WGS sequence"/>
</dbReference>